<dbReference type="EMBL" id="JAAALK010000289">
    <property type="protein sequence ID" value="KAG8050040.1"/>
    <property type="molecule type" value="Genomic_DNA"/>
</dbReference>
<gene>
    <name evidence="2" type="ORF">GUJ93_ZPchr0009g2196</name>
</gene>
<name>A0A8J5V3C4_ZIZPA</name>
<reference evidence="2" key="1">
    <citation type="journal article" date="2021" name="bioRxiv">
        <title>Whole Genome Assembly and Annotation of Northern Wild Rice, Zizania palustris L., Supports a Whole Genome Duplication in the Zizania Genus.</title>
        <authorList>
            <person name="Haas M."/>
            <person name="Kono T."/>
            <person name="Macchietto M."/>
            <person name="Millas R."/>
            <person name="McGilp L."/>
            <person name="Shao M."/>
            <person name="Duquette J."/>
            <person name="Hirsch C.N."/>
            <person name="Kimball J."/>
        </authorList>
    </citation>
    <scope>NUCLEOTIDE SEQUENCE</scope>
    <source>
        <tissue evidence="2">Fresh leaf tissue</tissue>
    </source>
</reference>
<accession>A0A8J5V3C4</accession>
<dbReference type="AlphaFoldDB" id="A0A8J5V3C4"/>
<keyword evidence="3" id="KW-1185">Reference proteome</keyword>
<feature type="region of interest" description="Disordered" evidence="1">
    <location>
        <begin position="1"/>
        <end position="21"/>
    </location>
</feature>
<sequence length="166" mass="19553">MLGLLQATNHSQRTKSTQDARTGAQLTHSLFYLKLERSCRRRRCMSPLFSLYPFFQRRRNKLIEKKQSTVARSVDQLQLLGDGFSSIKTLHRRYVTRCSETSRGNLQKRSSTRQRTERAEHACKLQTRRRAFEAVARHPPARIMAENLCFFFFFSFVDLTTNRGRF</sequence>
<evidence type="ECO:0000313" key="3">
    <source>
        <dbReference type="Proteomes" id="UP000729402"/>
    </source>
</evidence>
<protein>
    <submittedName>
        <fullName evidence="2">Uncharacterized protein</fullName>
    </submittedName>
</protein>
<feature type="region of interest" description="Disordered" evidence="1">
    <location>
        <begin position="101"/>
        <end position="120"/>
    </location>
</feature>
<organism evidence="2 3">
    <name type="scientific">Zizania palustris</name>
    <name type="common">Northern wild rice</name>
    <dbReference type="NCBI Taxonomy" id="103762"/>
    <lineage>
        <taxon>Eukaryota</taxon>
        <taxon>Viridiplantae</taxon>
        <taxon>Streptophyta</taxon>
        <taxon>Embryophyta</taxon>
        <taxon>Tracheophyta</taxon>
        <taxon>Spermatophyta</taxon>
        <taxon>Magnoliopsida</taxon>
        <taxon>Liliopsida</taxon>
        <taxon>Poales</taxon>
        <taxon>Poaceae</taxon>
        <taxon>BOP clade</taxon>
        <taxon>Oryzoideae</taxon>
        <taxon>Oryzeae</taxon>
        <taxon>Zizaniinae</taxon>
        <taxon>Zizania</taxon>
    </lineage>
</organism>
<evidence type="ECO:0000256" key="1">
    <source>
        <dbReference type="SAM" id="MobiDB-lite"/>
    </source>
</evidence>
<proteinExistence type="predicted"/>
<comment type="caution">
    <text evidence="2">The sequence shown here is derived from an EMBL/GenBank/DDBJ whole genome shotgun (WGS) entry which is preliminary data.</text>
</comment>
<reference evidence="2" key="2">
    <citation type="submission" date="2021-02" db="EMBL/GenBank/DDBJ databases">
        <authorList>
            <person name="Kimball J.A."/>
            <person name="Haas M.W."/>
            <person name="Macchietto M."/>
            <person name="Kono T."/>
            <person name="Duquette J."/>
            <person name="Shao M."/>
        </authorList>
    </citation>
    <scope>NUCLEOTIDE SEQUENCE</scope>
    <source>
        <tissue evidence="2">Fresh leaf tissue</tissue>
    </source>
</reference>
<evidence type="ECO:0000313" key="2">
    <source>
        <dbReference type="EMBL" id="KAG8050040.1"/>
    </source>
</evidence>
<dbReference type="Proteomes" id="UP000729402">
    <property type="component" value="Unassembled WGS sequence"/>
</dbReference>